<protein>
    <recommendedName>
        <fullName evidence="3">LD-carboxypeptidase</fullName>
    </recommendedName>
</protein>
<gene>
    <name evidence="1" type="ORF">EDC14_102942</name>
</gene>
<dbReference type="InterPro" id="IPR027478">
    <property type="entry name" value="LdcA_N"/>
</dbReference>
<dbReference type="AlphaFoldDB" id="A0A4R1R8M4"/>
<comment type="caution">
    <text evidence="1">The sequence shown here is derived from an EMBL/GenBank/DDBJ whole genome shotgun (WGS) entry which is preliminary data.</text>
</comment>
<organism evidence="1 2">
    <name type="scientific">Hydrogenispora ethanolica</name>
    <dbReference type="NCBI Taxonomy" id="1082276"/>
    <lineage>
        <taxon>Bacteria</taxon>
        <taxon>Bacillati</taxon>
        <taxon>Bacillota</taxon>
        <taxon>Hydrogenispora</taxon>
    </lineage>
</organism>
<dbReference type="EMBL" id="SLUN01000029">
    <property type="protein sequence ID" value="TCL62013.1"/>
    <property type="molecule type" value="Genomic_DNA"/>
</dbReference>
<dbReference type="Proteomes" id="UP000295008">
    <property type="component" value="Unassembled WGS sequence"/>
</dbReference>
<keyword evidence="2" id="KW-1185">Reference proteome</keyword>
<reference evidence="1 2" key="1">
    <citation type="submission" date="2019-03" db="EMBL/GenBank/DDBJ databases">
        <title>Genomic Encyclopedia of Type Strains, Phase IV (KMG-IV): sequencing the most valuable type-strain genomes for metagenomic binning, comparative biology and taxonomic classification.</title>
        <authorList>
            <person name="Goeker M."/>
        </authorList>
    </citation>
    <scope>NUCLEOTIDE SEQUENCE [LARGE SCALE GENOMIC DNA]</scope>
    <source>
        <strain evidence="1 2">LX-B</strain>
    </source>
</reference>
<evidence type="ECO:0000313" key="1">
    <source>
        <dbReference type="EMBL" id="TCL62013.1"/>
    </source>
</evidence>
<accession>A0A4R1R8M4</accession>
<evidence type="ECO:0008006" key="3">
    <source>
        <dbReference type="Google" id="ProtNLM"/>
    </source>
</evidence>
<name>A0A4R1R8M4_HYDET</name>
<dbReference type="Gene3D" id="3.40.50.10740">
    <property type="entry name" value="Class I glutamine amidotransferase-like"/>
    <property type="match status" value="1"/>
</dbReference>
<sequence>MKALKLQRGDRIGIVSPSNPITAELMPQFEKGMAYLKAM</sequence>
<proteinExistence type="predicted"/>
<evidence type="ECO:0000313" key="2">
    <source>
        <dbReference type="Proteomes" id="UP000295008"/>
    </source>
</evidence>